<dbReference type="InterPro" id="IPR021739">
    <property type="entry name" value="SaV-like"/>
</dbReference>
<gene>
    <name evidence="2" type="ORF">UFOVP1276_35</name>
    <name evidence="3" type="ORF">UFOVP1403_31</name>
    <name evidence="4" type="ORF">UFOVP1507_15</name>
    <name evidence="1" type="ORF">UFOVP875_66</name>
</gene>
<dbReference type="Pfam" id="PF11753">
    <property type="entry name" value="DUF3310"/>
    <property type="match status" value="1"/>
</dbReference>
<dbReference type="EMBL" id="LR797223">
    <property type="protein sequence ID" value="CAB4195083.1"/>
    <property type="molecule type" value="Genomic_DNA"/>
</dbReference>
<dbReference type="EMBL" id="LR798457">
    <property type="protein sequence ID" value="CAB5238068.1"/>
    <property type="molecule type" value="Genomic_DNA"/>
</dbReference>
<dbReference type="EMBL" id="LR796819">
    <property type="protein sequence ID" value="CAB4168247.1"/>
    <property type="molecule type" value="Genomic_DNA"/>
</dbReference>
<proteinExistence type="predicted"/>
<evidence type="ECO:0000313" key="4">
    <source>
        <dbReference type="EMBL" id="CAB5238068.1"/>
    </source>
</evidence>
<protein>
    <submittedName>
        <fullName evidence="3">SaV-like</fullName>
    </submittedName>
</protein>
<name>A0A6J5S8W5_9CAUD</name>
<organism evidence="3">
    <name type="scientific">uncultured Caudovirales phage</name>
    <dbReference type="NCBI Taxonomy" id="2100421"/>
    <lineage>
        <taxon>Viruses</taxon>
        <taxon>Duplodnaviria</taxon>
        <taxon>Heunggongvirae</taxon>
        <taxon>Uroviricota</taxon>
        <taxon>Caudoviricetes</taxon>
        <taxon>Peduoviridae</taxon>
        <taxon>Maltschvirus</taxon>
        <taxon>Maltschvirus maltsch</taxon>
    </lineage>
</organism>
<reference evidence="3" key="1">
    <citation type="submission" date="2020-05" db="EMBL/GenBank/DDBJ databases">
        <authorList>
            <person name="Chiriac C."/>
            <person name="Salcher M."/>
            <person name="Ghai R."/>
            <person name="Kavagutti S V."/>
        </authorList>
    </citation>
    <scope>NUCLEOTIDE SEQUENCE</scope>
</reference>
<evidence type="ECO:0000313" key="1">
    <source>
        <dbReference type="EMBL" id="CAB4168247.1"/>
    </source>
</evidence>
<dbReference type="EMBL" id="LR797358">
    <property type="protein sequence ID" value="CAB4205142.1"/>
    <property type="molecule type" value="Genomic_DNA"/>
</dbReference>
<evidence type="ECO:0000313" key="2">
    <source>
        <dbReference type="EMBL" id="CAB4195083.1"/>
    </source>
</evidence>
<accession>A0A6J5S8W5</accession>
<sequence length="73" mass="8215">MSADNIQVGGTHYKDMPVQPWTVMEAVLTHDEFVGFLKGNCIKYCMRQGRKDGSDDGGKLAHYVDKLNEILNK</sequence>
<evidence type="ECO:0000313" key="3">
    <source>
        <dbReference type="EMBL" id="CAB4205142.1"/>
    </source>
</evidence>